<dbReference type="InterPro" id="IPR028054">
    <property type="entry name" value="DUF4481"/>
</dbReference>
<organism evidence="2 3">
    <name type="scientific">Galbula dea</name>
    <dbReference type="NCBI Taxonomy" id="1109041"/>
    <lineage>
        <taxon>Eukaryota</taxon>
        <taxon>Metazoa</taxon>
        <taxon>Chordata</taxon>
        <taxon>Craniata</taxon>
        <taxon>Vertebrata</taxon>
        <taxon>Euteleostomi</taxon>
        <taxon>Archelosauria</taxon>
        <taxon>Archosauria</taxon>
        <taxon>Dinosauria</taxon>
        <taxon>Saurischia</taxon>
        <taxon>Theropoda</taxon>
        <taxon>Coelurosauria</taxon>
        <taxon>Aves</taxon>
        <taxon>Neognathae</taxon>
        <taxon>Neoaves</taxon>
        <taxon>Telluraves</taxon>
        <taxon>Coraciimorphae</taxon>
        <taxon>Piciformes</taxon>
        <taxon>Galbulidae</taxon>
        <taxon>Galbula</taxon>
    </lineage>
</organism>
<dbReference type="PANTHER" id="PTHR31193">
    <property type="entry name" value="TRANSMEMBRANE PROTEIN C9ORF91"/>
    <property type="match status" value="1"/>
</dbReference>
<keyword evidence="1" id="KW-0472">Membrane</keyword>
<name>A0A7K9TGW8_9PICI</name>
<evidence type="ECO:0000313" key="3">
    <source>
        <dbReference type="Proteomes" id="UP000566440"/>
    </source>
</evidence>
<feature type="transmembrane region" description="Helical" evidence="1">
    <location>
        <begin position="25"/>
        <end position="44"/>
    </location>
</feature>
<keyword evidence="1" id="KW-1133">Transmembrane helix</keyword>
<feature type="non-terminal residue" evidence="2">
    <location>
        <position position="92"/>
    </location>
</feature>
<dbReference type="AlphaFoldDB" id="A0A7K9TGW8"/>
<dbReference type="Pfam" id="PF14800">
    <property type="entry name" value="DUF4481"/>
    <property type="match status" value="1"/>
</dbReference>
<proteinExistence type="predicted"/>
<dbReference type="OrthoDB" id="8250049at2759"/>
<evidence type="ECO:0000256" key="1">
    <source>
        <dbReference type="SAM" id="Phobius"/>
    </source>
</evidence>
<feature type="non-terminal residue" evidence="2">
    <location>
        <position position="1"/>
    </location>
</feature>
<dbReference type="EMBL" id="VWZX01010910">
    <property type="protein sequence ID" value="NXI47779.1"/>
    <property type="molecule type" value="Genomic_DNA"/>
</dbReference>
<sequence length="92" mass="10251">VFYMSVWTNIYSTVQLCSLGHHWEASVLVTLAAVAVTVALILVLDRRQRKLNMNTDVRLAAVNEVFIKHGLILGITDALDGPHSILQVSFLY</sequence>
<gene>
    <name evidence="2" type="primary">Tmem268</name>
    <name evidence="2" type="ORF">GALDEA_R01817</name>
</gene>
<dbReference type="Proteomes" id="UP000566440">
    <property type="component" value="Unassembled WGS sequence"/>
</dbReference>
<keyword evidence="3" id="KW-1185">Reference proteome</keyword>
<accession>A0A7K9TGW8</accession>
<protein>
    <submittedName>
        <fullName evidence="2">TM268 protein</fullName>
    </submittedName>
</protein>
<dbReference type="PANTHER" id="PTHR31193:SF1">
    <property type="entry name" value="TRANSMEMBRANE PROTEIN 268"/>
    <property type="match status" value="1"/>
</dbReference>
<keyword evidence="1" id="KW-0812">Transmembrane</keyword>
<comment type="caution">
    <text evidence="2">The sequence shown here is derived from an EMBL/GenBank/DDBJ whole genome shotgun (WGS) entry which is preliminary data.</text>
</comment>
<reference evidence="2 3" key="1">
    <citation type="submission" date="2019-09" db="EMBL/GenBank/DDBJ databases">
        <title>Bird 10,000 Genomes (B10K) Project - Family phase.</title>
        <authorList>
            <person name="Zhang G."/>
        </authorList>
    </citation>
    <scope>NUCLEOTIDE SEQUENCE [LARGE SCALE GENOMIC DNA]</scope>
    <source>
        <strain evidence="2">B10K-DU-001-62</strain>
        <tissue evidence="2">Muscle</tissue>
    </source>
</reference>
<evidence type="ECO:0000313" key="2">
    <source>
        <dbReference type="EMBL" id="NXI47779.1"/>
    </source>
</evidence>